<comment type="similarity">
    <text evidence="1 3">Belongs to the prolyl-tRNA editing family. YbaK/EbsC subfamily.</text>
</comment>
<dbReference type="Pfam" id="PF04073">
    <property type="entry name" value="tRNA_edit"/>
    <property type="match status" value="1"/>
</dbReference>
<dbReference type="CDD" id="cd00002">
    <property type="entry name" value="YbaK_deacylase"/>
    <property type="match status" value="1"/>
</dbReference>
<evidence type="ECO:0000256" key="3">
    <source>
        <dbReference type="PIRNR" id="PIRNR006181"/>
    </source>
</evidence>
<dbReference type="GO" id="GO:0002161">
    <property type="term" value="F:aminoacyl-tRNA deacylase activity"/>
    <property type="evidence" value="ECO:0007669"/>
    <property type="project" value="InterPro"/>
</dbReference>
<dbReference type="PIRSF" id="PIRSF006181">
    <property type="entry name" value="EbsC_YbaK"/>
    <property type="match status" value="1"/>
</dbReference>
<dbReference type="InterPro" id="IPR036754">
    <property type="entry name" value="YbaK/aa-tRNA-synt-asso_dom_sf"/>
</dbReference>
<evidence type="ECO:0000313" key="5">
    <source>
        <dbReference type="EMBL" id="PZO57805.1"/>
    </source>
</evidence>
<keyword evidence="2 3" id="KW-0456">Lyase</keyword>
<name>A0A2W4ZI43_9CYAN</name>
<dbReference type="Gene3D" id="3.90.960.10">
    <property type="entry name" value="YbaK/aminoacyl-tRNA synthetase-associated domain"/>
    <property type="match status" value="1"/>
</dbReference>
<dbReference type="AlphaFoldDB" id="A0A2W4ZI43"/>
<gene>
    <name evidence="5" type="primary">ybaK</name>
    <name evidence="5" type="ORF">DCF15_06480</name>
</gene>
<comment type="caution">
    <text evidence="5">The sequence shown here is derived from an EMBL/GenBank/DDBJ whole genome shotgun (WGS) entry which is preliminary data.</text>
</comment>
<dbReference type="GO" id="GO:0016829">
    <property type="term" value="F:lyase activity"/>
    <property type="evidence" value="ECO:0007669"/>
    <property type="project" value="UniProtKB-KW"/>
</dbReference>
<sequence length="159" mass="17194">MKTNAARLLDSLGIEYQVLSYAVDLDDLVAISTAQKLGLPTDQVFKTLVVNGYSQGIAFAVVPGSYRLNLKALAQLSGDRKLETVPLKQVQPLTGYVRGGVTALASKKPYPVFLDEWAEVYEQIAVSAGMRGQMLWLRTADYVKATNAVVGAIAQETLS</sequence>
<evidence type="ECO:0000256" key="2">
    <source>
        <dbReference type="ARBA" id="ARBA00023239"/>
    </source>
</evidence>
<feature type="domain" description="YbaK/aminoacyl-tRNA synthetase-associated" evidence="4">
    <location>
        <begin position="33"/>
        <end position="144"/>
    </location>
</feature>
<accession>A0A2W4ZI43</accession>
<dbReference type="EC" id="4.2.-.-" evidence="3"/>
<keyword evidence="3" id="KW-0648">Protein biosynthesis</keyword>
<evidence type="ECO:0000259" key="4">
    <source>
        <dbReference type="Pfam" id="PF04073"/>
    </source>
</evidence>
<dbReference type="EMBL" id="QBMP01000045">
    <property type="protein sequence ID" value="PZO57805.1"/>
    <property type="molecule type" value="Genomic_DNA"/>
</dbReference>
<reference evidence="6" key="1">
    <citation type="submission" date="2018-04" db="EMBL/GenBank/DDBJ databases">
        <authorList>
            <person name="Cornet L."/>
        </authorList>
    </citation>
    <scope>NUCLEOTIDE SEQUENCE [LARGE SCALE GENOMIC DNA]</scope>
</reference>
<evidence type="ECO:0000313" key="6">
    <source>
        <dbReference type="Proteomes" id="UP000249794"/>
    </source>
</evidence>
<proteinExistence type="inferred from homology"/>
<dbReference type="InterPro" id="IPR007214">
    <property type="entry name" value="YbaK/aa-tRNA-synth-assoc-dom"/>
</dbReference>
<dbReference type="NCBIfam" id="TIGR00011">
    <property type="entry name" value="YbaK_EbsC"/>
    <property type="match status" value="1"/>
</dbReference>
<dbReference type="GO" id="GO:0006412">
    <property type="term" value="P:translation"/>
    <property type="evidence" value="ECO:0007669"/>
    <property type="project" value="UniProtKB-KW"/>
</dbReference>
<organism evidence="5 6">
    <name type="scientific">Phormidesmis priestleyi</name>
    <dbReference type="NCBI Taxonomy" id="268141"/>
    <lineage>
        <taxon>Bacteria</taxon>
        <taxon>Bacillati</taxon>
        <taxon>Cyanobacteriota</taxon>
        <taxon>Cyanophyceae</taxon>
        <taxon>Leptolyngbyales</taxon>
        <taxon>Leptolyngbyaceae</taxon>
        <taxon>Phormidesmis</taxon>
    </lineage>
</organism>
<evidence type="ECO:0000256" key="1">
    <source>
        <dbReference type="ARBA" id="ARBA00009798"/>
    </source>
</evidence>
<dbReference type="SUPFAM" id="SSF55826">
    <property type="entry name" value="YbaK/ProRS associated domain"/>
    <property type="match status" value="1"/>
</dbReference>
<reference evidence="5 6" key="2">
    <citation type="submission" date="2018-06" db="EMBL/GenBank/DDBJ databases">
        <title>Metagenomic assembly of (sub)arctic Cyanobacteria and their associated microbiome from non-axenic cultures.</title>
        <authorList>
            <person name="Baurain D."/>
        </authorList>
    </citation>
    <scope>NUCLEOTIDE SEQUENCE [LARGE SCALE GENOMIC DNA]</scope>
    <source>
        <strain evidence="5">ULC027bin1</strain>
    </source>
</reference>
<dbReference type="Proteomes" id="UP000249794">
    <property type="component" value="Unassembled WGS sequence"/>
</dbReference>
<dbReference type="InterPro" id="IPR004369">
    <property type="entry name" value="Prolyl-tRNA_editing_YbaK/EbsC"/>
</dbReference>
<protein>
    <recommendedName>
        <fullName evidence="3">Cys-tRNA(Pro)/Cys-tRNA(Cys) deacylase</fullName>
        <ecNumber evidence="3">4.2.-.-</ecNumber>
    </recommendedName>
</protein>